<dbReference type="HOGENOM" id="CLU_370635_0_0_1"/>
<dbReference type="InterPro" id="IPR005061">
    <property type="entry name" value="Ist1"/>
</dbReference>
<dbReference type="Proteomes" id="UP000026960">
    <property type="component" value="Chromosome 1"/>
</dbReference>
<comment type="similarity">
    <text evidence="1">Belongs to the IST1 family.</text>
</comment>
<evidence type="ECO:0000313" key="4">
    <source>
        <dbReference type="Proteomes" id="UP000026960"/>
    </source>
</evidence>
<accession>A0A0D3ESN1</accession>
<evidence type="ECO:0000256" key="2">
    <source>
        <dbReference type="SAM" id="MobiDB-lite"/>
    </source>
</evidence>
<feature type="region of interest" description="Disordered" evidence="2">
    <location>
        <begin position="444"/>
        <end position="600"/>
    </location>
</feature>
<dbReference type="PANTHER" id="PTHR12161">
    <property type="entry name" value="IST1 FAMILY MEMBER"/>
    <property type="match status" value="1"/>
</dbReference>
<sequence length="755" mass="83081">MATAAPVPQTSTPRASSAGSASGEETTNELSDGDSGGRAWRVVATTPNELGDGGCGNMMRGPSLSATPPPRPHPVALAVQIKNSDFISRIKLLRNRRELQLINMRKEMVQYLQTGQESIARIRVEHIIREQNILAAYEIVELFCEFVLARVPIVEVQKECPLELREAIASIIFASGRCSDLPELMHLRTLFTTKYGKEFVAAAMELRPDSGVNRTIIEKLSVKAPSAESKLKVLKAIAQEYGLEWDSSNTEAELNKKYEDLLDGSGSSARQGQLPIIENSPVASISRDMPSLSISPVEDTGKYQAAPQSPSSPAGSAVMHAATKSNTVSQEHHRSPADEISCASPSSSDVLEKARAAIAAANRASAAARAAADLVKGILTVSLGLGLAVSCKNSRRKAHSRYRVVASLRPKPTAPDSPEAMEEEKAAAYYDELNRKGEGARRFKQGLGFSSSDPQSTSFPSKPPSTSSSSSFLSGFVRAGATPAPAQPTKPPPHEPSRTGRHSRSPSPSRRHRTRSRSPSRSRRHRSRSRERRRRSRSREREREDRRASRRRSRSRSRSRSPSRRSGRSSYSEDQRDRRRDDGGGRRESSKGRGGREGGKVDYSRLIEGYDRMTPAERVKAKMKLQLSETGFGPLYVYVLVFPLQKIPPLEMPLWGGKDLNSIRMLHLMKMTMMLKSKHEDTVRDAHENAIFGVPAYPIVDTETTEAEPETNDESEKAKDVEAEPSSSLISDKVLATQSGSWRERAQKLRQNPNA</sequence>
<dbReference type="Gene3D" id="1.20.1260.60">
    <property type="entry name" value="Vacuolar protein sorting-associated protein Ist1"/>
    <property type="match status" value="1"/>
</dbReference>
<dbReference type="PANTHER" id="PTHR12161:SF81">
    <property type="entry name" value="OS01G0687700 PROTEIN"/>
    <property type="match status" value="1"/>
</dbReference>
<dbReference type="PaxDb" id="65489-OBART01G26990.1"/>
<feature type="compositionally biased region" description="Basic residues" evidence="2">
    <location>
        <begin position="548"/>
        <end position="567"/>
    </location>
</feature>
<dbReference type="GO" id="GO:0015031">
    <property type="term" value="P:protein transport"/>
    <property type="evidence" value="ECO:0007669"/>
    <property type="project" value="InterPro"/>
</dbReference>
<dbReference type="STRING" id="65489.A0A0D3ESN1"/>
<proteinExistence type="inferred from homology"/>
<name>A0A0D3ESN1_9ORYZ</name>
<dbReference type="InterPro" id="IPR042277">
    <property type="entry name" value="IST1-like"/>
</dbReference>
<evidence type="ECO:0000313" key="3">
    <source>
        <dbReference type="EnsemblPlants" id="OBART01G26990.1"/>
    </source>
</evidence>
<evidence type="ECO:0000256" key="1">
    <source>
        <dbReference type="ARBA" id="ARBA00005536"/>
    </source>
</evidence>
<feature type="region of interest" description="Disordered" evidence="2">
    <location>
        <begin position="1"/>
        <end position="38"/>
    </location>
</feature>
<feature type="compositionally biased region" description="Basic residues" evidence="2">
    <location>
        <begin position="499"/>
        <end position="538"/>
    </location>
</feature>
<feature type="compositionally biased region" description="Polar residues" evidence="2">
    <location>
        <begin position="725"/>
        <end position="741"/>
    </location>
</feature>
<dbReference type="Gramene" id="OBART01G26990.1">
    <property type="protein sequence ID" value="OBART01G26990.1"/>
    <property type="gene ID" value="OBART01G26990"/>
</dbReference>
<dbReference type="AlphaFoldDB" id="A0A0D3ESN1"/>
<feature type="compositionally biased region" description="Low complexity" evidence="2">
    <location>
        <begin position="449"/>
        <end position="484"/>
    </location>
</feature>
<protein>
    <recommendedName>
        <fullName evidence="5">IST1-like protein</fullName>
    </recommendedName>
</protein>
<reference evidence="3" key="1">
    <citation type="journal article" date="2009" name="Rice">
        <title>De Novo Next Generation Sequencing of Plant Genomes.</title>
        <authorList>
            <person name="Rounsley S."/>
            <person name="Marri P.R."/>
            <person name="Yu Y."/>
            <person name="He R."/>
            <person name="Sisneros N."/>
            <person name="Goicoechea J.L."/>
            <person name="Lee S.J."/>
            <person name="Angelova A."/>
            <person name="Kudrna D."/>
            <person name="Luo M."/>
            <person name="Affourtit J."/>
            <person name="Desany B."/>
            <person name="Knight J."/>
            <person name="Niazi F."/>
            <person name="Egholm M."/>
            <person name="Wing R.A."/>
        </authorList>
    </citation>
    <scope>NUCLEOTIDE SEQUENCE [LARGE SCALE GENOMIC DNA]</scope>
    <source>
        <strain evidence="3">cv. IRGC 105608</strain>
    </source>
</reference>
<dbReference type="EnsemblPlants" id="OBART01G26990.1">
    <property type="protein sequence ID" value="OBART01G26990.1"/>
    <property type="gene ID" value="OBART01G26990"/>
</dbReference>
<dbReference type="Pfam" id="PF03398">
    <property type="entry name" value="Ist1"/>
    <property type="match status" value="1"/>
</dbReference>
<keyword evidence="4" id="KW-1185">Reference proteome</keyword>
<feature type="compositionally biased region" description="Basic and acidic residues" evidence="2">
    <location>
        <begin position="571"/>
        <end position="600"/>
    </location>
</feature>
<evidence type="ECO:0008006" key="5">
    <source>
        <dbReference type="Google" id="ProtNLM"/>
    </source>
</evidence>
<feature type="compositionally biased region" description="Acidic residues" evidence="2">
    <location>
        <begin position="703"/>
        <end position="713"/>
    </location>
</feature>
<reference evidence="3" key="2">
    <citation type="submission" date="2015-03" db="UniProtKB">
        <authorList>
            <consortium name="EnsemblPlants"/>
        </authorList>
    </citation>
    <scope>IDENTIFICATION</scope>
</reference>
<feature type="region of interest" description="Disordered" evidence="2">
    <location>
        <begin position="287"/>
        <end position="345"/>
    </location>
</feature>
<feature type="region of interest" description="Disordered" evidence="2">
    <location>
        <begin position="703"/>
        <end position="755"/>
    </location>
</feature>
<feature type="compositionally biased region" description="Low complexity" evidence="2">
    <location>
        <begin position="304"/>
        <end position="317"/>
    </location>
</feature>
<dbReference type="FunFam" id="1.20.1260.60:FF:000003">
    <property type="entry name" value="IST1-like protein isoform A"/>
    <property type="match status" value="1"/>
</dbReference>
<dbReference type="eggNOG" id="KOG2027">
    <property type="taxonomic scope" value="Eukaryota"/>
</dbReference>
<organism evidence="3">
    <name type="scientific">Oryza barthii</name>
    <dbReference type="NCBI Taxonomy" id="65489"/>
    <lineage>
        <taxon>Eukaryota</taxon>
        <taxon>Viridiplantae</taxon>
        <taxon>Streptophyta</taxon>
        <taxon>Embryophyta</taxon>
        <taxon>Tracheophyta</taxon>
        <taxon>Spermatophyta</taxon>
        <taxon>Magnoliopsida</taxon>
        <taxon>Liliopsida</taxon>
        <taxon>Poales</taxon>
        <taxon>Poaceae</taxon>
        <taxon>BOP clade</taxon>
        <taxon>Oryzoideae</taxon>
        <taxon>Oryzeae</taxon>
        <taxon>Oryzinae</taxon>
        <taxon>Oryza</taxon>
    </lineage>
</organism>